<keyword evidence="7" id="KW-1185">Reference proteome</keyword>
<gene>
    <name evidence="6" type="ORF">KFE25_000828</name>
</gene>
<evidence type="ECO:0000313" key="6">
    <source>
        <dbReference type="EMBL" id="KAG8467512.1"/>
    </source>
</evidence>
<keyword evidence="3" id="KW-0963">Cytoplasm</keyword>
<dbReference type="OMA" id="IYWFGHA"/>
<dbReference type="InterPro" id="IPR029404">
    <property type="entry name" value="CDIN1"/>
</dbReference>
<evidence type="ECO:0000256" key="2">
    <source>
        <dbReference type="ARBA" id="ARBA00004496"/>
    </source>
</evidence>
<dbReference type="GO" id="GO:0005737">
    <property type="term" value="C:cytoplasm"/>
    <property type="evidence" value="ECO:0007669"/>
    <property type="project" value="UniProtKB-SubCell"/>
</dbReference>
<comment type="subcellular location">
    <subcellularLocation>
        <location evidence="2">Cytoplasm</location>
    </subcellularLocation>
    <subcellularLocation>
        <location evidence="1">Nucleus</location>
    </subcellularLocation>
</comment>
<evidence type="ECO:0000256" key="1">
    <source>
        <dbReference type="ARBA" id="ARBA00004123"/>
    </source>
</evidence>
<evidence type="ECO:0000313" key="7">
    <source>
        <dbReference type="Proteomes" id="UP000751190"/>
    </source>
</evidence>
<reference evidence="6" key="1">
    <citation type="submission" date="2021-05" db="EMBL/GenBank/DDBJ databases">
        <title>The genome of the haptophyte Pavlova lutheri (Diacronema luteri, Pavlovales) - a model for lipid biosynthesis in eukaryotic algae.</title>
        <authorList>
            <person name="Hulatt C.J."/>
            <person name="Posewitz M.C."/>
        </authorList>
    </citation>
    <scope>NUCLEOTIDE SEQUENCE</scope>
    <source>
        <strain evidence="6">NIVA-4/92</strain>
    </source>
</reference>
<organism evidence="6 7">
    <name type="scientific">Diacronema lutheri</name>
    <name type="common">Unicellular marine alga</name>
    <name type="synonym">Monochrysis lutheri</name>
    <dbReference type="NCBI Taxonomy" id="2081491"/>
    <lineage>
        <taxon>Eukaryota</taxon>
        <taxon>Haptista</taxon>
        <taxon>Haptophyta</taxon>
        <taxon>Pavlovophyceae</taxon>
        <taxon>Pavlovales</taxon>
        <taxon>Pavlovaceae</taxon>
        <taxon>Diacronema</taxon>
    </lineage>
</organism>
<keyword evidence="4" id="KW-0539">Nucleus</keyword>
<dbReference type="GO" id="GO:0005634">
    <property type="term" value="C:nucleus"/>
    <property type="evidence" value="ECO:0007669"/>
    <property type="project" value="UniProtKB-SubCell"/>
</dbReference>
<dbReference type="PANTHER" id="PTHR31661">
    <property type="entry name" value="SIMILAR TO CDNA SEQUENCE BC052040"/>
    <property type="match status" value="1"/>
</dbReference>
<name>A0A8J6CAD5_DIALT</name>
<dbReference type="Proteomes" id="UP000751190">
    <property type="component" value="Unassembled WGS sequence"/>
</dbReference>
<dbReference type="Pfam" id="PF14811">
    <property type="entry name" value="TPD"/>
    <property type="match status" value="1"/>
</dbReference>
<dbReference type="AlphaFoldDB" id="A0A8J6CAD5"/>
<accession>A0A8J6CAD5</accession>
<dbReference type="PANTHER" id="PTHR31661:SF1">
    <property type="entry name" value="CDAN1-INTERACTING NUCLEASE 1"/>
    <property type="match status" value="1"/>
</dbReference>
<sequence>MVAPTELLQSVHAKLRGNPELRYEALISQLAQQIRQDVKKQAGALRRMCGKEGMADLVDAFERGQPLGAMAKEHRLPVCDLLRLMLPELCARKIVLMRPGRREPKLKELLADPQVICERFRERVLTAVAEDTLCSPAADEAARLTGLEYEHILVRKLSARGIPFRSEAQLRLAGAHKTPDVELQIPIEVRGHIVHWIDSKAMYAGRDAHAEHHAQFRSYVNRFGPGMVIYWFGHADSLPLDEDVLVCDDFPEAFGTCVPLVRERSHATIPMGT</sequence>
<evidence type="ECO:0000256" key="3">
    <source>
        <dbReference type="ARBA" id="ARBA00022490"/>
    </source>
</evidence>
<evidence type="ECO:0000256" key="5">
    <source>
        <dbReference type="ARBA" id="ARBA00023480"/>
    </source>
</evidence>
<proteinExistence type="predicted"/>
<evidence type="ECO:0000256" key="4">
    <source>
        <dbReference type="ARBA" id="ARBA00023242"/>
    </source>
</evidence>
<dbReference type="EMBL" id="JAGTXO010000006">
    <property type="protein sequence ID" value="KAG8467512.1"/>
    <property type="molecule type" value="Genomic_DNA"/>
</dbReference>
<comment type="caution">
    <text evidence="6">The sequence shown here is derived from an EMBL/GenBank/DDBJ whole genome shotgun (WGS) entry which is preliminary data.</text>
</comment>
<protein>
    <recommendedName>
        <fullName evidence="5">CDAN1-interacting nuclease 1</fullName>
    </recommendedName>
</protein>
<dbReference type="OrthoDB" id="1272at2759"/>